<sequence>MRRSGILALVLAGLFAAHTAAADSYAFGFNPDTGDAWLDAHLGDINVYADGHLDGYIDQVCIQTGAPRYYIETLVIEERYPPADVWMIAQTAQVSGQPIETVRTHFDRNRGRGWGVIAKEMGIKPGSAQFHALKNGAKQWPPSSRRTASAAEGEPAKPKKSQGHSGKGPPSGHPHGKDKDHGKGHGNKHK</sequence>
<organism evidence="3 4">
    <name type="scientific">Tahibacter amnicola</name>
    <dbReference type="NCBI Taxonomy" id="2976241"/>
    <lineage>
        <taxon>Bacteria</taxon>
        <taxon>Pseudomonadati</taxon>
        <taxon>Pseudomonadota</taxon>
        <taxon>Gammaproteobacteria</taxon>
        <taxon>Lysobacterales</taxon>
        <taxon>Rhodanobacteraceae</taxon>
        <taxon>Tahibacter</taxon>
    </lineage>
</organism>
<keyword evidence="4" id="KW-1185">Reference proteome</keyword>
<feature type="chain" id="PRO_5047509060" evidence="2">
    <location>
        <begin position="23"/>
        <end position="190"/>
    </location>
</feature>
<protein>
    <submittedName>
        <fullName evidence="3">Uncharacterized protein</fullName>
    </submittedName>
</protein>
<dbReference type="EMBL" id="CP104694">
    <property type="protein sequence ID" value="UXI68383.1"/>
    <property type="molecule type" value="Genomic_DNA"/>
</dbReference>
<name>A0ABY6BGF1_9GAMM</name>
<accession>A0ABY6BGF1</accession>
<feature type="region of interest" description="Disordered" evidence="1">
    <location>
        <begin position="136"/>
        <end position="190"/>
    </location>
</feature>
<proteinExistence type="predicted"/>
<dbReference type="Proteomes" id="UP001064632">
    <property type="component" value="Chromosome"/>
</dbReference>
<dbReference type="RefSeq" id="WP_261695343.1">
    <property type="nucleotide sequence ID" value="NZ_CP104694.1"/>
</dbReference>
<reference evidence="3" key="1">
    <citation type="submission" date="2022-09" db="EMBL/GenBank/DDBJ databases">
        <title>Tahibacter sp. nov., isolated from a fresh water.</title>
        <authorList>
            <person name="Baek J.H."/>
            <person name="Lee J.K."/>
            <person name="Kim J.M."/>
            <person name="Jeon C.O."/>
        </authorList>
    </citation>
    <scope>NUCLEOTIDE SEQUENCE</scope>
    <source>
        <strain evidence="3">W38</strain>
    </source>
</reference>
<evidence type="ECO:0000313" key="3">
    <source>
        <dbReference type="EMBL" id="UXI68383.1"/>
    </source>
</evidence>
<evidence type="ECO:0000256" key="2">
    <source>
        <dbReference type="SAM" id="SignalP"/>
    </source>
</evidence>
<feature type="signal peptide" evidence="2">
    <location>
        <begin position="1"/>
        <end position="22"/>
    </location>
</feature>
<evidence type="ECO:0000313" key="4">
    <source>
        <dbReference type="Proteomes" id="UP001064632"/>
    </source>
</evidence>
<evidence type="ECO:0000256" key="1">
    <source>
        <dbReference type="SAM" id="MobiDB-lite"/>
    </source>
</evidence>
<keyword evidence="2" id="KW-0732">Signal</keyword>
<gene>
    <name evidence="3" type="ORF">N4264_01650</name>
</gene>